<name>A0ABS8XWH5_9BURK</name>
<dbReference type="Pfam" id="PF13091">
    <property type="entry name" value="PLDc_2"/>
    <property type="match status" value="1"/>
</dbReference>
<accession>A0ABS8XWH5</accession>
<proteinExistence type="predicted"/>
<reference evidence="2 3" key="1">
    <citation type="submission" date="2021-12" db="EMBL/GenBank/DDBJ databases">
        <title>Genome seq of P8.</title>
        <authorList>
            <person name="Seo T."/>
        </authorList>
    </citation>
    <scope>NUCLEOTIDE SEQUENCE [LARGE SCALE GENOMIC DNA]</scope>
    <source>
        <strain evidence="2 3">P8</strain>
    </source>
</reference>
<dbReference type="EMBL" id="JAJTWU010000007">
    <property type="protein sequence ID" value="MCE4556283.1"/>
    <property type="molecule type" value="Genomic_DNA"/>
</dbReference>
<sequence length="281" mass="30209">MQQADDLFVRLATHAEVLEPALSWAGAGKLPGTHGARELARICGISSSRLPAVLTALQAAEDAGVVSKDSHGMWAVALSQGMAREVASLMRGARLYRDRVHSDANEVEVVISRPAAPSRLVAELERTIEGVWGLEETAVMLGQMAANATRRFSVMTPFVDEDGAERIVSLFQATRPGVARELVVRDGLPAALASKAGELKALGVAVYDFRIPRPDRPENETFHAKVVRVDDSECYAGSSNMTRWSFAYSLELGFHVRGAAAAKVCRLLDAVIAVSALTPYP</sequence>
<keyword evidence="3" id="KW-1185">Reference proteome</keyword>
<dbReference type="Proteomes" id="UP001200741">
    <property type="component" value="Unassembled WGS sequence"/>
</dbReference>
<dbReference type="SUPFAM" id="SSF56024">
    <property type="entry name" value="Phospholipase D/nuclease"/>
    <property type="match status" value="1"/>
</dbReference>
<protein>
    <submittedName>
        <fullName evidence="2">Phospholipase D-like domain-containing protein</fullName>
    </submittedName>
</protein>
<dbReference type="Gene3D" id="3.30.870.10">
    <property type="entry name" value="Endonuclease Chain A"/>
    <property type="match status" value="1"/>
</dbReference>
<dbReference type="PROSITE" id="PS50035">
    <property type="entry name" value="PLD"/>
    <property type="match status" value="1"/>
</dbReference>
<feature type="domain" description="PLD phosphodiesterase" evidence="1">
    <location>
        <begin position="218"/>
        <end position="245"/>
    </location>
</feature>
<comment type="caution">
    <text evidence="2">The sequence shown here is derived from an EMBL/GenBank/DDBJ whole genome shotgun (WGS) entry which is preliminary data.</text>
</comment>
<gene>
    <name evidence="2" type="ORF">LXT13_17965</name>
</gene>
<evidence type="ECO:0000313" key="3">
    <source>
        <dbReference type="Proteomes" id="UP001200741"/>
    </source>
</evidence>
<dbReference type="RefSeq" id="WP_233373325.1">
    <property type="nucleotide sequence ID" value="NZ_JAJTWU010000007.1"/>
</dbReference>
<dbReference type="CDD" id="cd00138">
    <property type="entry name" value="PLDc_SF"/>
    <property type="match status" value="1"/>
</dbReference>
<dbReference type="InterPro" id="IPR001736">
    <property type="entry name" value="PLipase_D/transphosphatidylase"/>
</dbReference>
<evidence type="ECO:0000313" key="2">
    <source>
        <dbReference type="EMBL" id="MCE4556283.1"/>
    </source>
</evidence>
<dbReference type="InterPro" id="IPR025202">
    <property type="entry name" value="PLD-like_dom"/>
</dbReference>
<organism evidence="2 3">
    <name type="scientific">Pelomonas cellulosilytica</name>
    <dbReference type="NCBI Taxonomy" id="2906762"/>
    <lineage>
        <taxon>Bacteria</taxon>
        <taxon>Pseudomonadati</taxon>
        <taxon>Pseudomonadota</taxon>
        <taxon>Betaproteobacteria</taxon>
        <taxon>Burkholderiales</taxon>
        <taxon>Sphaerotilaceae</taxon>
        <taxon>Roseateles</taxon>
    </lineage>
</organism>
<evidence type="ECO:0000259" key="1">
    <source>
        <dbReference type="PROSITE" id="PS50035"/>
    </source>
</evidence>